<dbReference type="GO" id="GO:0005524">
    <property type="term" value="F:ATP binding"/>
    <property type="evidence" value="ECO:0007669"/>
    <property type="project" value="UniProtKB-KW"/>
</dbReference>
<organism evidence="5">
    <name type="scientific">Edaphobacter paludis</name>
    <dbReference type="NCBI Taxonomy" id="3035702"/>
    <lineage>
        <taxon>Bacteria</taxon>
        <taxon>Pseudomonadati</taxon>
        <taxon>Acidobacteriota</taxon>
        <taxon>Terriglobia</taxon>
        <taxon>Terriglobales</taxon>
        <taxon>Acidobacteriaceae</taxon>
        <taxon>Edaphobacter</taxon>
    </lineage>
</organism>
<dbReference type="Pfam" id="PF00271">
    <property type="entry name" value="Helicase_C"/>
    <property type="match status" value="1"/>
</dbReference>
<dbReference type="InterPro" id="IPR001650">
    <property type="entry name" value="Helicase_C-like"/>
</dbReference>
<dbReference type="GO" id="GO:0036297">
    <property type="term" value="P:interstrand cross-link repair"/>
    <property type="evidence" value="ECO:0007669"/>
    <property type="project" value="TreeGrafter"/>
</dbReference>
<evidence type="ECO:0000259" key="4">
    <source>
        <dbReference type="PROSITE" id="PS51194"/>
    </source>
</evidence>
<evidence type="ECO:0000256" key="2">
    <source>
        <dbReference type="ARBA" id="ARBA00022840"/>
    </source>
</evidence>
<keyword evidence="1" id="KW-0547">Nucleotide-binding</keyword>
<dbReference type="PANTHER" id="PTHR47957:SF3">
    <property type="entry name" value="ATP-DEPENDENT HELICASE HRQ1"/>
    <property type="match status" value="1"/>
</dbReference>
<dbReference type="PROSITE" id="PS51194">
    <property type="entry name" value="HELICASE_CTER"/>
    <property type="match status" value="1"/>
</dbReference>
<keyword evidence="5" id="KW-0378">Hydrolase</keyword>
<keyword evidence="5" id="KW-0347">Helicase</keyword>
<evidence type="ECO:0000259" key="3">
    <source>
        <dbReference type="PROSITE" id="PS51192"/>
    </source>
</evidence>
<dbReference type="GO" id="GO:0043138">
    <property type="term" value="F:3'-5' DNA helicase activity"/>
    <property type="evidence" value="ECO:0007669"/>
    <property type="project" value="TreeGrafter"/>
</dbReference>
<feature type="domain" description="Helicase C-terminal" evidence="4">
    <location>
        <begin position="932"/>
        <end position="1086"/>
    </location>
</feature>
<dbReference type="InterPro" id="IPR027417">
    <property type="entry name" value="P-loop_NTPase"/>
</dbReference>
<dbReference type="PROSITE" id="PS51192">
    <property type="entry name" value="HELICASE_ATP_BIND_1"/>
    <property type="match status" value="1"/>
</dbReference>
<dbReference type="Pfam" id="PF00270">
    <property type="entry name" value="DEAD"/>
    <property type="match status" value="1"/>
</dbReference>
<dbReference type="GO" id="GO:0003676">
    <property type="term" value="F:nucleic acid binding"/>
    <property type="evidence" value="ECO:0007669"/>
    <property type="project" value="InterPro"/>
</dbReference>
<dbReference type="InterPro" id="IPR018973">
    <property type="entry name" value="MZB"/>
</dbReference>
<dbReference type="CDD" id="cd17923">
    <property type="entry name" value="DEXHc_Hrq1-like"/>
    <property type="match status" value="1"/>
</dbReference>
<dbReference type="InterPro" id="IPR011545">
    <property type="entry name" value="DEAD/DEAH_box_helicase_dom"/>
</dbReference>
<dbReference type="RefSeq" id="WP_348270035.1">
    <property type="nucleotide sequence ID" value="NZ_CP121195.1"/>
</dbReference>
<dbReference type="Gene3D" id="3.40.50.300">
    <property type="entry name" value="P-loop containing nucleotide triphosphate hydrolases"/>
    <property type="match status" value="2"/>
</dbReference>
<dbReference type="InterPro" id="IPR014001">
    <property type="entry name" value="Helicase_ATP-bd"/>
</dbReference>
<evidence type="ECO:0000313" key="5">
    <source>
        <dbReference type="EMBL" id="XBH14763.1"/>
    </source>
</evidence>
<dbReference type="EMBL" id="CP121195">
    <property type="protein sequence ID" value="XBH14763.1"/>
    <property type="molecule type" value="Genomic_DNA"/>
</dbReference>
<dbReference type="PANTHER" id="PTHR47957">
    <property type="entry name" value="ATP-DEPENDENT HELICASE HRQ1"/>
    <property type="match status" value="1"/>
</dbReference>
<reference evidence="5" key="1">
    <citation type="submission" date="2023-03" db="EMBL/GenBank/DDBJ databases">
        <title>Edaphobacter sp.</title>
        <authorList>
            <person name="Huber K.J."/>
            <person name="Papendorf J."/>
            <person name="Pilke C."/>
            <person name="Bunk B."/>
            <person name="Sproeer C."/>
            <person name="Pester M."/>
        </authorList>
    </citation>
    <scope>NUCLEOTIDE SEQUENCE</scope>
    <source>
        <strain evidence="5">DSM 109920</strain>
    </source>
</reference>
<accession>A0AAU7DBZ7</accession>
<dbReference type="Pfam" id="PF09369">
    <property type="entry name" value="MZB"/>
    <property type="match status" value="1"/>
</dbReference>
<dbReference type="GO" id="GO:0006289">
    <property type="term" value="P:nucleotide-excision repair"/>
    <property type="evidence" value="ECO:0007669"/>
    <property type="project" value="TreeGrafter"/>
</dbReference>
<keyword evidence="2" id="KW-0067">ATP-binding</keyword>
<feature type="domain" description="Helicase ATP-binding" evidence="3">
    <location>
        <begin position="94"/>
        <end position="288"/>
    </location>
</feature>
<gene>
    <name evidence="5" type="ORF">P8936_06295</name>
</gene>
<sequence>MNVFSLDRHLIREYASFARSFTKIRVHDIAEQVERIYAQGTFWPEPLVSINPHYQSGSTLADLVRAGDLCADIENVFRVDGKQVKLYKHQSQAVAKARQGQSFVVTTGTGSGKSLCFFIPIIDAALRAHASASGTKRTRAIVIYPMNALANSQMKELEKFIGESGVPESRKPTFARYTGQESREEREAVSRNPPDILLTNFMMLELLMTRQDPLDQQVIANAEGLDFIVLDELHTYRGRQGADVAMLVRRLRDRLCRQRAPVCIGTSATMASEGGPETRAAAVAQVASRLFGATISPDSVIDESLERATNPSLKLGNALNRALTVRLEDASDEDVTDDALERDPFAAWIELRMGLEDGQKLTRRPPVRLSEAAKLLSKDTGKDEELCRERLEQMLSVMSRPSDQRGGTGSRAFLAFKLHRFISGAGRVYSTLRAKGERLVTLDGQLYHPDDPEARLYALVFCRSCGQEFHPVTLTRRNGHDEALARPIDELPLKDDNGGDRAGYLTMVHVGDADFSFAGDVQDYPEDWRETARGAERVSLDKRDYLLEQVRVAASGRISATGALAWFIPGKFRFCPCCKDQVASQAREINKLAGLSGEGRSSATTLLTSSALRWMMSEQSDLPVHTRKVLAFTDNRQDAALQAGHFNDFLFVTLLRAAIFAAVRDAGPDGLGEAEFGLRVRQKLGFLALNKDRRREWMADPEALGARLNDAERAIGQVLVHRIWADQRRGWRFTNPNLEELRLVSADYSGLDDFVSDEAQFIEAVPELREASPATRKRVFTCLFDHMRRGLALSADALQLNSLEVLSNTSQTLLRAPWSLTRDEAKNERSAATLVQGTVRANFNDETLLLRSGPGSSLARQLRKGDLWQAPRLSSSRYTAVLASMIRCAEGNYGFLNRVQTPFDTQGWQLNSSVVRLHAGVEAPSANTYFVRLYQSLAAMLDGGGDGLFGLEGREHTAQVDQDRRQWRENRFRYGKEDREFLAENPKRWLPEETDAFLPLLFCSPTMELGVDISALNAVYLRNIPPTPANYAQRSGRAGRSGQAALVVAYCAAQSPHDQHYFSKPEEMVRGIVKAPSLDLANRDLVESHLHAVWLAESRQELASDIPHVLDLQLDEQPLKLSLQQALRVTNITRSASVAMKRILDSIADELSAERAPWAADRQAFAEEVSDKSLDRFTDAFRRWRQLYQTALQQLTDANRRSEIPGLSAKERRDVKVEQSQANEQLALLERGTSSFGSDFYTYRYLATEGFLPGYNFPRLPLYAYVPSAGNGKGTFLQRARFLAIAEFGPRSMVYHEGRAYRVTKAKLPPGRQLGETGNLATGQMYICENCGAAHIEELERCVNCGRSLAGLTPIQNLLRIDNVETQPALRITSNDEDRQRQGFEIQSVFEWPMRQGVLDILCATAQLDDEAILNLDYGAGASISRINKGLRRRKTKTELGFWIDPATGRWGKGQDESDTPDPEVPTAQLIVPFVQDTKNALLIRFADGRPSLATSATVQHALLRSIELTFELEEGETASEPLPTAETRRSILLYEATEGGAGVLSRILQEPTKLAEIARTAIQLMHYEGIEAAAATGDPGLLVTAPDAHCVRGCYRCLLSYYNQLDHELIDRTDEAALALLLRLTRCIVTSAHAPGSTTASPWHEAIKKWGLPVPSGTPLLAEGSEFSLVWKEHRVVATTEAPNNETAKVLSDMAFDVVVLPAGPQAEAPRELLEALGVSA</sequence>
<name>A0AAU7DBZ7_9BACT</name>
<protein>
    <submittedName>
        <fullName evidence="5">DEAD/DEAH box helicase</fullName>
    </submittedName>
</protein>
<dbReference type="SMART" id="SM00487">
    <property type="entry name" value="DEXDc"/>
    <property type="match status" value="1"/>
</dbReference>
<dbReference type="SUPFAM" id="SSF52540">
    <property type="entry name" value="P-loop containing nucleoside triphosphate hydrolases"/>
    <property type="match status" value="2"/>
</dbReference>
<evidence type="ECO:0000256" key="1">
    <source>
        <dbReference type="ARBA" id="ARBA00022741"/>
    </source>
</evidence>
<dbReference type="SMART" id="SM00490">
    <property type="entry name" value="HELICc"/>
    <property type="match status" value="1"/>
</dbReference>
<proteinExistence type="predicted"/>